<gene>
    <name evidence="1" type="ORF">ET471_06555</name>
</gene>
<name>A0A4P6F4T8_9MICO</name>
<dbReference type="AlphaFoldDB" id="A0A4P6F4T8"/>
<proteinExistence type="predicted"/>
<organism evidence="1 2">
    <name type="scientific">Xylanimonas protaetiae</name>
    <dbReference type="NCBI Taxonomy" id="2509457"/>
    <lineage>
        <taxon>Bacteria</taxon>
        <taxon>Bacillati</taxon>
        <taxon>Actinomycetota</taxon>
        <taxon>Actinomycetes</taxon>
        <taxon>Micrococcales</taxon>
        <taxon>Promicromonosporaceae</taxon>
        <taxon>Xylanimonas</taxon>
    </lineage>
</organism>
<dbReference type="OrthoDB" id="3764233at2"/>
<accession>A0A4P6F4T8</accession>
<keyword evidence="2" id="KW-1185">Reference proteome</keyword>
<evidence type="ECO:0000313" key="1">
    <source>
        <dbReference type="EMBL" id="QAY69743.1"/>
    </source>
</evidence>
<protein>
    <submittedName>
        <fullName evidence="1">Uncharacterized protein</fullName>
    </submittedName>
</protein>
<dbReference type="RefSeq" id="WP_129187134.1">
    <property type="nucleotide sequence ID" value="NZ_CP035493.1"/>
</dbReference>
<reference evidence="1 2" key="1">
    <citation type="submission" date="2019-01" db="EMBL/GenBank/DDBJ databases">
        <title>Genome sequencing of strain FW10M-9.</title>
        <authorList>
            <person name="Heo J."/>
            <person name="Kim S.-J."/>
            <person name="Kim J.-S."/>
            <person name="Hong S.-B."/>
            <person name="Kwon S.-W."/>
        </authorList>
    </citation>
    <scope>NUCLEOTIDE SEQUENCE [LARGE SCALE GENOMIC DNA]</scope>
    <source>
        <strain evidence="1 2">FW10M-9</strain>
    </source>
</reference>
<sequence>MSMTQALDAFMKSSLMRELGQGVVAARPDLRDAVTVAGRSQSLLKVDTGGDHGVAVGLGIESPGGCRAWLIAGQGYDGDIRTYWSPALPQSAIVEAVLATLDHVDPTTHRVSPLTSPVRWAEPEHGPATDLADALDARGVRVTNVIGVNRLAQQRRGGQLVNIEVPAAVGHAVEIQCQWGSPTIALRAGLGWVMETPGNYRFGRLPDRWPLPDRFTVPLLDRRPIPAFGSIDALADVVVERARLSEDDYWEEHLGQVPLVSLPIRHALTTLGSWGLRGAGRYNHPDEGIRELPDAVVLSFEGEKPVGKPALLRRLGEIFGVQKPVIVVAESGYSRDAKNLAESRGLLLFTYSDRLGLLPHTTAASAVSIHPVSEDW</sequence>
<evidence type="ECO:0000313" key="2">
    <source>
        <dbReference type="Proteomes" id="UP000292118"/>
    </source>
</evidence>
<dbReference type="EMBL" id="CP035493">
    <property type="protein sequence ID" value="QAY69743.1"/>
    <property type="molecule type" value="Genomic_DNA"/>
</dbReference>
<dbReference type="Proteomes" id="UP000292118">
    <property type="component" value="Chromosome"/>
</dbReference>
<dbReference type="KEGG" id="xya:ET471_06555"/>